<evidence type="ECO:0008006" key="9">
    <source>
        <dbReference type="Google" id="ProtNLM"/>
    </source>
</evidence>
<dbReference type="AlphaFoldDB" id="A0A2R7Z0Y5"/>
<dbReference type="GO" id="GO:0005886">
    <property type="term" value="C:plasma membrane"/>
    <property type="evidence" value="ECO:0007669"/>
    <property type="project" value="UniProtKB-SubCell"/>
</dbReference>
<dbReference type="Proteomes" id="UP000244867">
    <property type="component" value="Unassembled WGS sequence"/>
</dbReference>
<reference evidence="7 8" key="1">
    <citation type="submission" date="2018-03" db="EMBL/GenBank/DDBJ databases">
        <authorList>
            <person name="Keele B.F."/>
        </authorList>
    </citation>
    <scope>NUCLEOTIDE SEQUENCE [LARGE SCALE GENOMIC DNA]</scope>
    <source>
        <strain evidence="7 8">IB-3</strain>
    </source>
</reference>
<comment type="caution">
    <text evidence="7">The sequence shown here is derived from an EMBL/GenBank/DDBJ whole genome shotgun (WGS) entry which is preliminary data.</text>
</comment>
<name>A0A2R7Z0Y5_9ACTN</name>
<organism evidence="7 8">
    <name type="scientific">Nocardioides currus</name>
    <dbReference type="NCBI Taxonomy" id="2133958"/>
    <lineage>
        <taxon>Bacteria</taxon>
        <taxon>Bacillati</taxon>
        <taxon>Actinomycetota</taxon>
        <taxon>Actinomycetes</taxon>
        <taxon>Propionibacteriales</taxon>
        <taxon>Nocardioidaceae</taxon>
        <taxon>Nocardioides</taxon>
    </lineage>
</organism>
<evidence type="ECO:0000256" key="5">
    <source>
        <dbReference type="ARBA" id="ARBA00023136"/>
    </source>
</evidence>
<sequence length="360" mass="39312">MCFPLSVRVRDPLWWNDVVQLAKTALAAVVAWVVAERVLDLPQPFLAPWAALLVVHATVYRTVSRGLRQVVATVIAVLLASAVGELLGLSTVSVATLLVVGLVVGAMPWFGAEATTVATTGLIVLTTGFRDDTVLISRLFDTGIGIVVGLLVNLLVWPPLRRRASDRALDRIDDGIGALLVDVAEGLRDDVTVEDATAWIDRSRDLDEEIDQAWALVRQAEESARWNPRRSAREVRDPGRSHALLRRMEQAIAEIRSMARTLGGQNAHRERWGDVFAGPWIEMLGDTGRATTEADPAAMSAVRTRLEALTDQLRSSERAADWPVYGALIINLRNILDAMVDVAAANPIGQPPLPMGRRRP</sequence>
<evidence type="ECO:0000256" key="4">
    <source>
        <dbReference type="ARBA" id="ARBA00022989"/>
    </source>
</evidence>
<dbReference type="OrthoDB" id="3780377at2"/>
<keyword evidence="3 6" id="KW-0812">Transmembrane</keyword>
<evidence type="ECO:0000256" key="2">
    <source>
        <dbReference type="ARBA" id="ARBA00022475"/>
    </source>
</evidence>
<comment type="subcellular location">
    <subcellularLocation>
        <location evidence="1">Cell membrane</location>
        <topology evidence="1">Multi-pass membrane protein</topology>
    </subcellularLocation>
</comment>
<protein>
    <recommendedName>
        <fullName evidence="9">FUSC family protein</fullName>
    </recommendedName>
</protein>
<feature type="transmembrane region" description="Helical" evidence="6">
    <location>
        <begin position="139"/>
        <end position="157"/>
    </location>
</feature>
<evidence type="ECO:0000313" key="8">
    <source>
        <dbReference type="Proteomes" id="UP000244867"/>
    </source>
</evidence>
<feature type="transmembrane region" description="Helical" evidence="6">
    <location>
        <begin position="109"/>
        <end position="127"/>
    </location>
</feature>
<keyword evidence="2" id="KW-1003">Cell membrane</keyword>
<gene>
    <name evidence="7" type="ORF">C7S10_00525</name>
</gene>
<dbReference type="EMBL" id="PYXZ01000001">
    <property type="protein sequence ID" value="PUA82282.1"/>
    <property type="molecule type" value="Genomic_DNA"/>
</dbReference>
<evidence type="ECO:0000313" key="7">
    <source>
        <dbReference type="EMBL" id="PUA82282.1"/>
    </source>
</evidence>
<keyword evidence="4 6" id="KW-1133">Transmembrane helix</keyword>
<evidence type="ECO:0000256" key="6">
    <source>
        <dbReference type="SAM" id="Phobius"/>
    </source>
</evidence>
<keyword evidence="8" id="KW-1185">Reference proteome</keyword>
<dbReference type="Pfam" id="PF06081">
    <property type="entry name" value="ArAE_1"/>
    <property type="match status" value="1"/>
</dbReference>
<accession>A0A2R7Z0Y5</accession>
<feature type="transmembrane region" description="Helical" evidence="6">
    <location>
        <begin position="46"/>
        <end position="63"/>
    </location>
</feature>
<dbReference type="RefSeq" id="WP_108342469.1">
    <property type="nucleotide sequence ID" value="NZ_PYXZ01000001.1"/>
</dbReference>
<feature type="transmembrane region" description="Helical" evidence="6">
    <location>
        <begin position="70"/>
        <end position="103"/>
    </location>
</feature>
<keyword evidence="5 6" id="KW-0472">Membrane</keyword>
<feature type="transmembrane region" description="Helical" evidence="6">
    <location>
        <begin position="12"/>
        <end position="34"/>
    </location>
</feature>
<evidence type="ECO:0000256" key="1">
    <source>
        <dbReference type="ARBA" id="ARBA00004651"/>
    </source>
</evidence>
<dbReference type="InterPro" id="IPR010343">
    <property type="entry name" value="ArAE_1"/>
</dbReference>
<proteinExistence type="predicted"/>
<evidence type="ECO:0000256" key="3">
    <source>
        <dbReference type="ARBA" id="ARBA00022692"/>
    </source>
</evidence>